<name>A0ABN9YJD3_9DINO</name>
<feature type="non-terminal residue" evidence="2">
    <location>
        <position position="1"/>
    </location>
</feature>
<feature type="compositionally biased region" description="Low complexity" evidence="1">
    <location>
        <begin position="68"/>
        <end position="79"/>
    </location>
</feature>
<gene>
    <name evidence="2" type="ORF">PCOR1329_LOCUS85221</name>
</gene>
<comment type="caution">
    <text evidence="2">The sequence shown here is derived from an EMBL/GenBank/DDBJ whole genome shotgun (WGS) entry which is preliminary data.</text>
</comment>
<dbReference type="EMBL" id="CAUYUJ010022555">
    <property type="protein sequence ID" value="CAK0911301.1"/>
    <property type="molecule type" value="Genomic_DNA"/>
</dbReference>
<protein>
    <submittedName>
        <fullName evidence="2">Uncharacterized protein</fullName>
    </submittedName>
</protein>
<feature type="region of interest" description="Disordered" evidence="1">
    <location>
        <begin position="106"/>
        <end position="137"/>
    </location>
</feature>
<evidence type="ECO:0000313" key="2">
    <source>
        <dbReference type="EMBL" id="CAK0911301.1"/>
    </source>
</evidence>
<feature type="region of interest" description="Disordered" evidence="1">
    <location>
        <begin position="29"/>
        <end position="92"/>
    </location>
</feature>
<proteinExistence type="predicted"/>
<accession>A0ABN9YJD3</accession>
<feature type="compositionally biased region" description="Low complexity" evidence="1">
    <location>
        <begin position="41"/>
        <end position="52"/>
    </location>
</feature>
<reference evidence="2" key="1">
    <citation type="submission" date="2023-10" db="EMBL/GenBank/DDBJ databases">
        <authorList>
            <person name="Chen Y."/>
            <person name="Shah S."/>
            <person name="Dougan E. K."/>
            <person name="Thang M."/>
            <person name="Chan C."/>
        </authorList>
    </citation>
    <scope>NUCLEOTIDE SEQUENCE [LARGE SCALE GENOMIC DNA]</scope>
</reference>
<sequence length="191" mass="18949">EAERQPPGSPGAASASTCAAFDQAASGFRPVAAEPFEEQPGRAAGHGRALLGTPPSEGRQAAGQRVWAARTSARQAARSPPGGAREGQAIPPVRARGAGFAVARSASEGALTHGRLPVTGEAPETSAHAARSPGCSACEEGSPAAAALLAAEALRRRVAGGRAASRGPALAVEWPAGLPRAGVVEPRHGAP</sequence>
<organism evidence="2 3">
    <name type="scientific">Prorocentrum cordatum</name>
    <dbReference type="NCBI Taxonomy" id="2364126"/>
    <lineage>
        <taxon>Eukaryota</taxon>
        <taxon>Sar</taxon>
        <taxon>Alveolata</taxon>
        <taxon>Dinophyceae</taxon>
        <taxon>Prorocentrales</taxon>
        <taxon>Prorocentraceae</taxon>
        <taxon>Prorocentrum</taxon>
    </lineage>
</organism>
<evidence type="ECO:0000313" key="3">
    <source>
        <dbReference type="Proteomes" id="UP001189429"/>
    </source>
</evidence>
<keyword evidence="3" id="KW-1185">Reference proteome</keyword>
<evidence type="ECO:0000256" key="1">
    <source>
        <dbReference type="SAM" id="MobiDB-lite"/>
    </source>
</evidence>
<dbReference type="Proteomes" id="UP001189429">
    <property type="component" value="Unassembled WGS sequence"/>
</dbReference>